<name>A0A6J7EMR0_9ZZZZ</name>
<gene>
    <name evidence="1" type="ORF">UFOPK3423_01333</name>
</gene>
<dbReference type="AlphaFoldDB" id="A0A6J7EMR0"/>
<protein>
    <submittedName>
        <fullName evidence="1">Unannotated protein</fullName>
    </submittedName>
</protein>
<evidence type="ECO:0000313" key="1">
    <source>
        <dbReference type="EMBL" id="CAB4880823.1"/>
    </source>
</evidence>
<proteinExistence type="predicted"/>
<accession>A0A6J7EMR0</accession>
<reference evidence="1" key="1">
    <citation type="submission" date="2020-05" db="EMBL/GenBank/DDBJ databases">
        <authorList>
            <person name="Chiriac C."/>
            <person name="Salcher M."/>
            <person name="Ghai R."/>
            <person name="Kavagutti S V."/>
        </authorList>
    </citation>
    <scope>NUCLEOTIDE SEQUENCE</scope>
</reference>
<organism evidence="1">
    <name type="scientific">freshwater metagenome</name>
    <dbReference type="NCBI Taxonomy" id="449393"/>
    <lineage>
        <taxon>unclassified sequences</taxon>
        <taxon>metagenomes</taxon>
        <taxon>ecological metagenomes</taxon>
    </lineage>
</organism>
<dbReference type="EMBL" id="CAFBLQ010000171">
    <property type="protein sequence ID" value="CAB4880823.1"/>
    <property type="molecule type" value="Genomic_DNA"/>
</dbReference>
<sequence>MWNPLTPAEVVAAMGGPTQVAARSRVELSEWERGQLFSVYSATRHLAAEIGAVEPHAAGVAAELAASLRAAPDSIAGLREIAGRLEGTADPRVIAQLSCEALDILQADGSPPAQAARAALRAVLRRAVELEVGALADAIEGPA</sequence>